<keyword evidence="3" id="KW-1185">Reference proteome</keyword>
<dbReference type="EMBL" id="CP020330">
    <property type="protein sequence ID" value="AQZ50474.1"/>
    <property type="molecule type" value="Genomic_DNA"/>
</dbReference>
<protein>
    <submittedName>
        <fullName evidence="2">Uncharacterized protein</fullName>
    </submittedName>
</protein>
<name>A0A1U9YYG6_9HYPH</name>
<sequence length="254" mass="28103" precursor="true">MRLLYIVLPLLPFVAFASQENSADCEKAMDEAYMRLTMTPGYLYRALAAAKEDGLTPPSDAEIEVNKIAEQLAGAPSKILELKNTWCKEPEDGLEALPLPVGHERRSWETSRALSDLTGKESVVTTTISVEELRCEGSAGRFASLSFGCAGDETTTVLYTNCGLPAKTDNFQELDYRVDDEAVQSTEMYQLNRLSLMLYGEDRTRAFLEPLVGHDYLSVRFTGVMGEAITAQFDLSGLEDAITEIGDACRWEED</sequence>
<evidence type="ECO:0000313" key="3">
    <source>
        <dbReference type="Proteomes" id="UP000191135"/>
    </source>
</evidence>
<proteinExistence type="predicted"/>
<evidence type="ECO:0000256" key="1">
    <source>
        <dbReference type="SAM" id="SignalP"/>
    </source>
</evidence>
<feature type="signal peptide" evidence="1">
    <location>
        <begin position="1"/>
        <end position="17"/>
    </location>
</feature>
<dbReference type="STRING" id="1122214.Mame_01103"/>
<dbReference type="Proteomes" id="UP000191135">
    <property type="component" value="Chromosome"/>
</dbReference>
<reference evidence="2 3" key="1">
    <citation type="submission" date="2017-03" db="EMBL/GenBank/DDBJ databases">
        <title>Foreign affairs: Plasmid Transfer between Roseobacters and Rhizobia.</title>
        <authorList>
            <person name="Bartling P."/>
            <person name="Bunk B."/>
            <person name="Overmann J."/>
            <person name="Brinkmann H."/>
            <person name="Petersen J."/>
        </authorList>
    </citation>
    <scope>NUCLEOTIDE SEQUENCE [LARGE SCALE GENOMIC DNA]</scope>
    <source>
        <strain evidence="2 3">MACL11</strain>
    </source>
</reference>
<dbReference type="OrthoDB" id="8453064at2"/>
<dbReference type="RefSeq" id="WP_018066126.1">
    <property type="nucleotide sequence ID" value="NZ_AQWH01000019.1"/>
</dbReference>
<accession>A0A1U9YYG6</accession>
<organism evidence="2 3">
    <name type="scientific">Martelella mediterranea DSM 17316</name>
    <dbReference type="NCBI Taxonomy" id="1122214"/>
    <lineage>
        <taxon>Bacteria</taxon>
        <taxon>Pseudomonadati</taxon>
        <taxon>Pseudomonadota</taxon>
        <taxon>Alphaproteobacteria</taxon>
        <taxon>Hyphomicrobiales</taxon>
        <taxon>Aurantimonadaceae</taxon>
        <taxon>Martelella</taxon>
    </lineage>
</organism>
<keyword evidence="1" id="KW-0732">Signal</keyword>
<dbReference type="KEGG" id="mmed:Mame_01103"/>
<feature type="chain" id="PRO_5010719276" evidence="1">
    <location>
        <begin position="18"/>
        <end position="254"/>
    </location>
</feature>
<dbReference type="AlphaFoldDB" id="A0A1U9YYG6"/>
<gene>
    <name evidence="2" type="ORF">Mame_01103</name>
</gene>
<evidence type="ECO:0000313" key="2">
    <source>
        <dbReference type="EMBL" id="AQZ50474.1"/>
    </source>
</evidence>